<reference evidence="7" key="1">
    <citation type="submission" date="2021-01" db="EMBL/GenBank/DDBJ databases">
        <authorList>
            <person name="Corre E."/>
            <person name="Pelletier E."/>
            <person name="Niang G."/>
            <person name="Scheremetjew M."/>
            <person name="Finn R."/>
            <person name="Kale V."/>
            <person name="Holt S."/>
            <person name="Cochrane G."/>
            <person name="Meng A."/>
            <person name="Brown T."/>
            <person name="Cohen L."/>
        </authorList>
    </citation>
    <scope>NUCLEOTIDE SEQUENCE</scope>
    <source>
        <strain evidence="7">SAG 36.94</strain>
    </source>
</reference>
<dbReference type="PANTHER" id="PTHR14042">
    <property type="entry name" value="DOPEY-RELATED"/>
    <property type="match status" value="1"/>
</dbReference>
<feature type="domain" description="DOP1 N-terminal" evidence="5">
    <location>
        <begin position="27"/>
        <end position="301"/>
    </location>
</feature>
<evidence type="ECO:0000313" key="7">
    <source>
        <dbReference type="EMBL" id="CAD9233084.1"/>
    </source>
</evidence>
<feature type="domain" description="DOP1-like C-terminal" evidence="6">
    <location>
        <begin position="1518"/>
        <end position="1756"/>
    </location>
</feature>
<dbReference type="EMBL" id="HBGH01009323">
    <property type="protein sequence ID" value="CAD9233084.1"/>
    <property type="molecule type" value="Transcribed_RNA"/>
</dbReference>
<evidence type="ECO:0000256" key="2">
    <source>
        <dbReference type="ARBA" id="ARBA00022927"/>
    </source>
</evidence>
<evidence type="ECO:0000256" key="4">
    <source>
        <dbReference type="SAM" id="MobiDB-lite"/>
    </source>
</evidence>
<proteinExistence type="inferred from homology"/>
<evidence type="ECO:0008006" key="8">
    <source>
        <dbReference type="Google" id="ProtNLM"/>
    </source>
</evidence>
<dbReference type="SUPFAM" id="SSF48371">
    <property type="entry name" value="ARM repeat"/>
    <property type="match status" value="2"/>
</dbReference>
<name>A0A7S1XDU0_9RHOD</name>
<dbReference type="GO" id="GO:0005802">
    <property type="term" value="C:trans-Golgi network"/>
    <property type="evidence" value="ECO:0007669"/>
    <property type="project" value="TreeGrafter"/>
</dbReference>
<evidence type="ECO:0000259" key="5">
    <source>
        <dbReference type="Pfam" id="PF04118"/>
    </source>
</evidence>
<keyword evidence="1" id="KW-0813">Transport</keyword>
<dbReference type="GO" id="GO:0005829">
    <property type="term" value="C:cytosol"/>
    <property type="evidence" value="ECO:0007669"/>
    <property type="project" value="GOC"/>
</dbReference>
<dbReference type="GO" id="GO:0006895">
    <property type="term" value="P:Golgi to endosome transport"/>
    <property type="evidence" value="ECO:0007669"/>
    <property type="project" value="InterPro"/>
</dbReference>
<protein>
    <recommendedName>
        <fullName evidence="8">Dopey N-terminal domain-containing protein</fullName>
    </recommendedName>
</protein>
<sequence length="1840" mass="202060">MSDRESDGEDERAGRSGRIAAMRGDLSGALAAFDRAQDWADLIHDLQRVNRVLVKHDTGSYIPEKILLAKRLAQCLTSSLPSGVHLKALETYHLIFGRIGPSRMARDLPLYSAGLFPLHAYAATSLKGTLLSMYDTHYIPLGKALRPITEGLILALLPGLDDETSEFYDKTMSLLNKLQEAIEDDTIFHSSLWKAIIDTPSVRLSAATYLRLKVSKTTVKSVRYDSVVPDSFLVTIGISAALQDGQVLVQRAALELLVTYFPISLELLQANLPTLVCAALGTLLRRDLSLTKRVHMWLLGNLEGERGIDFCRRESRLPIVRGLLLCAEQAMGDSLVSSSGLTRPFKIMGSLLDRQELFESLHDTFSVLAFRILLSTPRGQFEKELDHSINQLVNQIGTREIAAALHAYLRNKKDQLEPEDFRIVWTGLSYTTSMEDSNRVHIIAALIDDVVSVVESNKLTHRVLIEAVELLIQILGALNNIGGGHEMEGIRASLNRFSKFSLSWLKITVQWVDSNVAIQGERFGKANDDHLPNSEIQVEEEAAITCISVICLLLSGVVQRAPLEMNLNSIESSLACIFSHNSKIMIAGLRTFLEVSTAVAKHAMLKSNISRVLSRTWSFISPSTSNSATQIVEIWQQLQLRFPKEASDVVADALTAPTLQDRLDCEERFSCLWRLVCEHHLGVFPSDSNVFLMLEKLNSEDPSERVLSESWIAYALQKSPSQVFDAPLRLLLTADIMTRIYDVQRVTHGFSLLYRIVRFVSNARLANGERLSLNAIQVSNETLATVAKLFAGQKDTTCDFNLLQPSTNYALVLILTSLGYIESKGNESMAAEAQWLKDGVGFDPRSTLHQMVCASATDLLVSVVESLPVGQESSVAITRRSLSPVLSLLERYIQEKDVVFQTRLLDVAEKLLTLEVPAFPEDIESTGVESNELTPLHVEDSPLFLSTLISGLPTAIGIDQVESLIHLRRRWMLYTSTCISFSRMSLPVVADGVIFTLCRLIQNDFSGESDLSRVDGRLTLLGGLREVSLKVLDLYEMAMKPNNVGEDALSGGRQSNHSTHASALVAENSHANGQPVIARSAPVAAGNMITAPLKFFNDLVKDVFIGNTEIAKAPIVDPRKAAAAAVFSSLPRIVSSAVKAWGKPKQQPRDRMENQNAEGLHSTQRQAVLSLLEPILVRYPVDLLGALVSLWNEQRILNDDLEFHLSSSSLDRTRLAILDILQMMPTASPALVTQGMGSLLDAAIHWDDSSAVAVAGRTRRQRRQLKAREASKAGAEASDGLSGAAYDDNERVESSPTSIEGSPRTLFNPADYFADCSAADTEISALSLLQAYFRLEDGDVEDLVPAWPYLNNIAKEVVSSVTRPFSQMLLLNALASFSASPNGHPLTDKRLRRDFAAVSGQVISVCSAIVGSQIPSPSSSVAIELGRIASLGLVDVQGKSPPVDRLSFCRCRAICSMRRSLAPLYDRAFEDDRANLSGTLLQFAMHCLAILKSRSERSTGETAASALLDSRSALAAADVLYEFAELDWSLKLLRKDIISFLEDPSFFKGKGRVLLRNLGRTVTAAMAYDKNQLTLLGGVPTNQGTVGGGFTAVFSGRDSELALRARAIRRIAFCVFVAEKGTYGSQIPSALERLRDSLRSGARTLTLDCFLCLRVLLIRAGGGSIAPFRATTLGELSRILFNPFSDVEETIAALKFLDLLFLFRPPEFSYDRCHFLGDSNESVGNTTANAESIRSFDPLINLLAAEVTTDEASQMHFRAEDGITVAGGYVGPCYRNDAILYARALLKREARTARSSLRMEEIEMEIELEFEEDSTDSPTLVLSRSSVVGVVPIVNSADHH</sequence>
<dbReference type="InterPro" id="IPR016024">
    <property type="entry name" value="ARM-type_fold"/>
</dbReference>
<gene>
    <name evidence="7" type="ORF">CCAE0312_LOCUS5169</name>
</gene>
<comment type="similarity">
    <text evidence="3">Belongs to the DOP1 family.</text>
</comment>
<feature type="region of interest" description="Disordered" evidence="4">
    <location>
        <begin position="1265"/>
        <end position="1303"/>
    </location>
</feature>
<dbReference type="Pfam" id="PF04118">
    <property type="entry name" value="Dopey_N"/>
    <property type="match status" value="1"/>
</dbReference>
<dbReference type="InterPro" id="IPR007249">
    <property type="entry name" value="DOP1_N"/>
</dbReference>
<keyword evidence="2" id="KW-0653">Protein transport</keyword>
<dbReference type="GO" id="GO:0005768">
    <property type="term" value="C:endosome"/>
    <property type="evidence" value="ECO:0007669"/>
    <property type="project" value="TreeGrafter"/>
</dbReference>
<evidence type="ECO:0000256" key="1">
    <source>
        <dbReference type="ARBA" id="ARBA00022448"/>
    </source>
</evidence>
<evidence type="ECO:0000259" key="6">
    <source>
        <dbReference type="Pfam" id="PF24598"/>
    </source>
</evidence>
<dbReference type="Pfam" id="PF24598">
    <property type="entry name" value="DOP1_C"/>
    <property type="match status" value="1"/>
</dbReference>
<dbReference type="GO" id="GO:0015031">
    <property type="term" value="P:protein transport"/>
    <property type="evidence" value="ECO:0007669"/>
    <property type="project" value="UniProtKB-KW"/>
</dbReference>
<evidence type="ECO:0000256" key="3">
    <source>
        <dbReference type="ARBA" id="ARBA00046326"/>
    </source>
</evidence>
<dbReference type="PANTHER" id="PTHR14042:SF24">
    <property type="entry name" value="PROTEIN DOPEY-1 HOMOLOG"/>
    <property type="match status" value="1"/>
</dbReference>
<feature type="region of interest" description="Disordered" evidence="4">
    <location>
        <begin position="1141"/>
        <end position="1160"/>
    </location>
</feature>
<accession>A0A7S1XDU0</accession>
<dbReference type="InterPro" id="IPR056457">
    <property type="entry name" value="DOP1_C"/>
</dbReference>
<organism evidence="7">
    <name type="scientific">Compsopogon caeruleus</name>
    <dbReference type="NCBI Taxonomy" id="31354"/>
    <lineage>
        <taxon>Eukaryota</taxon>
        <taxon>Rhodophyta</taxon>
        <taxon>Compsopogonophyceae</taxon>
        <taxon>Compsopogonales</taxon>
        <taxon>Compsopogonaceae</taxon>
        <taxon>Compsopogon</taxon>
    </lineage>
</organism>
<dbReference type="InterPro" id="IPR040314">
    <property type="entry name" value="DOP1"/>
</dbReference>